<organism evidence="3">
    <name type="scientific">Hemiselmis andersenii</name>
    <name type="common">Cryptophyte alga</name>
    <dbReference type="NCBI Taxonomy" id="464988"/>
    <lineage>
        <taxon>Eukaryota</taxon>
        <taxon>Cryptophyceae</taxon>
        <taxon>Cryptomonadales</taxon>
        <taxon>Hemiselmidaceae</taxon>
        <taxon>Hemiselmis</taxon>
    </lineage>
</organism>
<dbReference type="AlphaFoldDB" id="A0A7S1DLQ0"/>
<reference evidence="3" key="1">
    <citation type="submission" date="2021-01" db="EMBL/GenBank/DDBJ databases">
        <authorList>
            <person name="Corre E."/>
            <person name="Pelletier E."/>
            <person name="Niang G."/>
            <person name="Scheremetjew M."/>
            <person name="Finn R."/>
            <person name="Kale V."/>
            <person name="Holt S."/>
            <person name="Cochrane G."/>
            <person name="Meng A."/>
            <person name="Brown T."/>
            <person name="Cohen L."/>
        </authorList>
    </citation>
    <scope>NUCLEOTIDE SEQUENCE</scope>
    <source>
        <strain evidence="3">CCMP644</strain>
    </source>
</reference>
<evidence type="ECO:0000256" key="1">
    <source>
        <dbReference type="SAM" id="Coils"/>
    </source>
</evidence>
<keyword evidence="1" id="KW-0175">Coiled coil</keyword>
<protein>
    <submittedName>
        <fullName evidence="3">Uncharacterized protein</fullName>
    </submittedName>
</protein>
<evidence type="ECO:0000256" key="2">
    <source>
        <dbReference type="SAM" id="MobiDB-lite"/>
    </source>
</evidence>
<gene>
    <name evidence="3" type="ORF">HAND00432_LOCUS5337</name>
</gene>
<accession>A0A7S1DLQ0</accession>
<proteinExistence type="predicted"/>
<sequence>MTSAGGTDELSRAQQRLIAAENRLDAAQEKVTEAVAAEAEDEHRVAKAELGVAKARLGVAEAKVGVAEAKWQAGSQEDKAQLWALVESAQTAVQDLRAAAPHHGIEEQFRQWTLRIEQKIDEQGQKTVEHGQSLATIHENQVLLQDSIGAVKDAVSTVKSTVDGWRDQCKMSAATKGKHFNIFHFNVLEEDPPMVDELDTRIRNLVEKLQGCRQAEGFDRTNESDCRTHAVDVFFQEVATVLESEIVKSTTAGRLLTVRVAQTEFSGFTDVLIGQGSTLPLLAVEVKPLKGNQSLKGNGFDSELFGHKTQIVLQCAAVQAQCSEAPGLYSCLLTNLESLYMVQVTSYDANTIHSRAFRVVQDATKFVRAVLRVADDNRGLAKETSCMPLICEAAQGFDSNRRDPTTHGGIQQILRAAGARADEPQGGEMERGGGHNPGARMTAEQAEWSFERLLPTVSQQKSDVRPNLTRAWVRLCSRDYFQDLSSFANVSSSGAAFE</sequence>
<feature type="region of interest" description="Disordered" evidence="2">
    <location>
        <begin position="418"/>
        <end position="439"/>
    </location>
</feature>
<dbReference type="EMBL" id="HBFX01008934">
    <property type="protein sequence ID" value="CAD8950810.1"/>
    <property type="molecule type" value="Transcribed_RNA"/>
</dbReference>
<name>A0A7S1DLQ0_HEMAN</name>
<feature type="coiled-coil region" evidence="1">
    <location>
        <begin position="10"/>
        <end position="56"/>
    </location>
</feature>
<evidence type="ECO:0000313" key="3">
    <source>
        <dbReference type="EMBL" id="CAD8950810.1"/>
    </source>
</evidence>
<feature type="compositionally biased region" description="Basic and acidic residues" evidence="2">
    <location>
        <begin position="420"/>
        <end position="433"/>
    </location>
</feature>